<evidence type="ECO:0000313" key="3">
    <source>
        <dbReference type="Proteomes" id="UP000546464"/>
    </source>
</evidence>
<accession>A0A842HJD0</accession>
<dbReference type="Pfam" id="PF03050">
    <property type="entry name" value="DDE_Tnp_IS66"/>
    <property type="match status" value="1"/>
</dbReference>
<sequence length="63" mass="6893">MAKAIDYALGQWSGLEVFLQNGAIDIDNNAVQRAIRPTKLGAKNWLFIGSKPSRQPPLRTSPA</sequence>
<dbReference type="PANTHER" id="PTHR33678:SF1">
    <property type="entry name" value="BLL1576 PROTEIN"/>
    <property type="match status" value="1"/>
</dbReference>
<dbReference type="Proteomes" id="UP000546464">
    <property type="component" value="Unassembled WGS sequence"/>
</dbReference>
<protein>
    <submittedName>
        <fullName evidence="2">Transposase</fullName>
    </submittedName>
</protein>
<dbReference type="EMBL" id="JACHVB010000050">
    <property type="protein sequence ID" value="MBC2595686.1"/>
    <property type="molecule type" value="Genomic_DNA"/>
</dbReference>
<comment type="caution">
    <text evidence="2">The sequence shown here is derived from an EMBL/GenBank/DDBJ whole genome shotgun (WGS) entry which is preliminary data.</text>
</comment>
<reference evidence="2 3" key="1">
    <citation type="submission" date="2020-07" db="EMBL/GenBank/DDBJ databases">
        <authorList>
            <person name="Feng X."/>
        </authorList>
    </citation>
    <scope>NUCLEOTIDE SEQUENCE [LARGE SCALE GENOMIC DNA]</scope>
    <source>
        <strain evidence="2 3">JCM31066</strain>
    </source>
</reference>
<name>A0A842HJD0_9BACT</name>
<evidence type="ECO:0000313" key="2">
    <source>
        <dbReference type="EMBL" id="MBC2595686.1"/>
    </source>
</evidence>
<evidence type="ECO:0000259" key="1">
    <source>
        <dbReference type="Pfam" id="PF03050"/>
    </source>
</evidence>
<organism evidence="2 3">
    <name type="scientific">Ruficoccus amylovorans</name>
    <dbReference type="NCBI Taxonomy" id="1804625"/>
    <lineage>
        <taxon>Bacteria</taxon>
        <taxon>Pseudomonadati</taxon>
        <taxon>Verrucomicrobiota</taxon>
        <taxon>Opitutia</taxon>
        <taxon>Puniceicoccales</taxon>
        <taxon>Cerasicoccaceae</taxon>
        <taxon>Ruficoccus</taxon>
    </lineage>
</organism>
<proteinExistence type="predicted"/>
<dbReference type="InterPro" id="IPR052344">
    <property type="entry name" value="Transposase-related"/>
</dbReference>
<feature type="domain" description="Transposase IS66 central" evidence="1">
    <location>
        <begin position="1"/>
        <end position="51"/>
    </location>
</feature>
<gene>
    <name evidence="2" type="ORF">H5P28_15565</name>
</gene>
<keyword evidence="3" id="KW-1185">Reference proteome</keyword>
<dbReference type="AlphaFoldDB" id="A0A842HJD0"/>
<dbReference type="PANTHER" id="PTHR33678">
    <property type="entry name" value="BLL1576 PROTEIN"/>
    <property type="match status" value="1"/>
</dbReference>
<dbReference type="InterPro" id="IPR004291">
    <property type="entry name" value="Transposase_IS66_central"/>
</dbReference>